<dbReference type="EMBL" id="BGZK01001224">
    <property type="protein sequence ID" value="GBP74837.1"/>
    <property type="molecule type" value="Genomic_DNA"/>
</dbReference>
<gene>
    <name evidence="2" type="ORF">EVAR_55107_1</name>
</gene>
<evidence type="ECO:0000313" key="3">
    <source>
        <dbReference type="Proteomes" id="UP000299102"/>
    </source>
</evidence>
<reference evidence="2 3" key="1">
    <citation type="journal article" date="2019" name="Commun. Biol.">
        <title>The bagworm genome reveals a unique fibroin gene that provides high tensile strength.</title>
        <authorList>
            <person name="Kono N."/>
            <person name="Nakamura H."/>
            <person name="Ohtoshi R."/>
            <person name="Tomita M."/>
            <person name="Numata K."/>
            <person name="Arakawa K."/>
        </authorList>
    </citation>
    <scope>NUCLEOTIDE SEQUENCE [LARGE SCALE GENOMIC DNA]</scope>
</reference>
<evidence type="ECO:0000313" key="2">
    <source>
        <dbReference type="EMBL" id="GBP74837.1"/>
    </source>
</evidence>
<keyword evidence="3" id="KW-1185">Reference proteome</keyword>
<proteinExistence type="predicted"/>
<sequence length="113" mass="12299">MPGDGSQEARVTPPGGGCNPSIAIGKRSNSSEKNYGTSVEVTSYRSNAVSHMSLPHHSILRAPLRCQGATACRGIRRPSDEAKRWWRYLNHDACMRSALHLMSAAGAETIEYN</sequence>
<comment type="caution">
    <text evidence="2">The sequence shown here is derived from an EMBL/GenBank/DDBJ whole genome shotgun (WGS) entry which is preliminary data.</text>
</comment>
<protein>
    <submittedName>
        <fullName evidence="2">Uncharacterized protein</fullName>
    </submittedName>
</protein>
<dbReference type="Proteomes" id="UP000299102">
    <property type="component" value="Unassembled WGS sequence"/>
</dbReference>
<evidence type="ECO:0000256" key="1">
    <source>
        <dbReference type="SAM" id="MobiDB-lite"/>
    </source>
</evidence>
<organism evidence="2 3">
    <name type="scientific">Eumeta variegata</name>
    <name type="common">Bagworm moth</name>
    <name type="synonym">Eumeta japonica</name>
    <dbReference type="NCBI Taxonomy" id="151549"/>
    <lineage>
        <taxon>Eukaryota</taxon>
        <taxon>Metazoa</taxon>
        <taxon>Ecdysozoa</taxon>
        <taxon>Arthropoda</taxon>
        <taxon>Hexapoda</taxon>
        <taxon>Insecta</taxon>
        <taxon>Pterygota</taxon>
        <taxon>Neoptera</taxon>
        <taxon>Endopterygota</taxon>
        <taxon>Lepidoptera</taxon>
        <taxon>Glossata</taxon>
        <taxon>Ditrysia</taxon>
        <taxon>Tineoidea</taxon>
        <taxon>Psychidae</taxon>
        <taxon>Oiketicinae</taxon>
        <taxon>Eumeta</taxon>
    </lineage>
</organism>
<accession>A0A4C1YKA3</accession>
<name>A0A4C1YKA3_EUMVA</name>
<feature type="region of interest" description="Disordered" evidence="1">
    <location>
        <begin position="1"/>
        <end position="37"/>
    </location>
</feature>
<dbReference type="AlphaFoldDB" id="A0A4C1YKA3"/>
<feature type="compositionally biased region" description="Polar residues" evidence="1">
    <location>
        <begin position="27"/>
        <end position="37"/>
    </location>
</feature>